<feature type="compositionally biased region" description="Polar residues" evidence="1">
    <location>
        <begin position="53"/>
        <end position="63"/>
    </location>
</feature>
<dbReference type="PROSITE" id="PS50911">
    <property type="entry name" value="CHAP"/>
    <property type="match status" value="1"/>
</dbReference>
<evidence type="ECO:0000256" key="2">
    <source>
        <dbReference type="SAM" id="SignalP"/>
    </source>
</evidence>
<feature type="chain" id="PRO_5045836473" evidence="2">
    <location>
        <begin position="26"/>
        <end position="292"/>
    </location>
</feature>
<organism evidence="4 5">
    <name type="scientific">Falsiroseomonas oleicola</name>
    <dbReference type="NCBI Taxonomy" id="2801474"/>
    <lineage>
        <taxon>Bacteria</taxon>
        <taxon>Pseudomonadati</taxon>
        <taxon>Pseudomonadota</taxon>
        <taxon>Alphaproteobacteria</taxon>
        <taxon>Acetobacterales</taxon>
        <taxon>Roseomonadaceae</taxon>
        <taxon>Falsiroseomonas</taxon>
    </lineage>
</organism>
<proteinExistence type="predicted"/>
<evidence type="ECO:0000313" key="5">
    <source>
        <dbReference type="Proteomes" id="UP000689967"/>
    </source>
</evidence>
<evidence type="ECO:0000256" key="1">
    <source>
        <dbReference type="SAM" id="MobiDB-lite"/>
    </source>
</evidence>
<feature type="signal peptide" evidence="2">
    <location>
        <begin position="1"/>
        <end position="25"/>
    </location>
</feature>
<dbReference type="Proteomes" id="UP000689967">
    <property type="component" value="Unassembled WGS sequence"/>
</dbReference>
<accession>A0ABS6H962</accession>
<feature type="compositionally biased region" description="Low complexity" evidence="1">
    <location>
        <begin position="67"/>
        <end position="93"/>
    </location>
</feature>
<keyword evidence="2" id="KW-0732">Signal</keyword>
<feature type="domain" description="Peptidase C51" evidence="3">
    <location>
        <begin position="106"/>
        <end position="231"/>
    </location>
</feature>
<keyword evidence="5" id="KW-1185">Reference proteome</keyword>
<comment type="caution">
    <text evidence="4">The sequence shown here is derived from an EMBL/GenBank/DDBJ whole genome shotgun (WGS) entry which is preliminary data.</text>
</comment>
<gene>
    <name evidence="4" type="ORF">JJQ90_16065</name>
</gene>
<dbReference type="InterPro" id="IPR007921">
    <property type="entry name" value="CHAP_dom"/>
</dbReference>
<feature type="region of interest" description="Disordered" evidence="1">
    <location>
        <begin position="29"/>
        <end position="93"/>
    </location>
</feature>
<name>A0ABS6H962_9PROT</name>
<sequence length="292" mass="30889">MRAKSTLAALLILLGSTAFVPSADAAERNARTAQARATAQPAQRPAANRPTASRPTTSRQNAARANVTRQTSAVQRRQASRSVSVAVPSTAASRSAPIAQQVSTFGVMRQAHGAGAGTPILPVSRTSGLSCVPFARMATGMEISGDARHWWNNAGGRYARGQAPERGAVLAFTASGGMSRGHVAVVSRVAGPRTIHIDHSNWGGPGIRRGTVMRGVVVMDVSDRNDWTAVRVQVGHDSSSFGRTYPTHGFIYNRPAGTRMMTAEAPRYIEVADAASPHAAQHQRLAEQLLAR</sequence>
<feature type="compositionally biased region" description="Low complexity" evidence="1">
    <location>
        <begin position="31"/>
        <end position="52"/>
    </location>
</feature>
<dbReference type="Pfam" id="PF05257">
    <property type="entry name" value="CHAP"/>
    <property type="match status" value="1"/>
</dbReference>
<evidence type="ECO:0000259" key="3">
    <source>
        <dbReference type="PROSITE" id="PS50911"/>
    </source>
</evidence>
<dbReference type="EMBL" id="JAERQM010000004">
    <property type="protein sequence ID" value="MBU8545238.1"/>
    <property type="molecule type" value="Genomic_DNA"/>
</dbReference>
<reference evidence="4 5" key="1">
    <citation type="submission" date="2021-01" db="EMBL/GenBank/DDBJ databases">
        <title>Roseomonas sp. nov, a bacterium isolated from an oil production mixture in Yumen Oilfield.</title>
        <authorList>
            <person name="Wu D."/>
        </authorList>
    </citation>
    <scope>NUCLEOTIDE SEQUENCE [LARGE SCALE GENOMIC DNA]</scope>
    <source>
        <strain evidence="4 5">ROY-5-3</strain>
    </source>
</reference>
<protein>
    <submittedName>
        <fullName evidence="4">CHAP domain-containing protein</fullName>
    </submittedName>
</protein>
<evidence type="ECO:0000313" key="4">
    <source>
        <dbReference type="EMBL" id="MBU8545238.1"/>
    </source>
</evidence>